<dbReference type="STRING" id="46224.B4102_2649"/>
<name>A0A150LBL6_9BACI</name>
<feature type="transmembrane region" description="Helical" evidence="1">
    <location>
        <begin position="48"/>
        <end position="72"/>
    </location>
</feature>
<evidence type="ECO:0000313" key="3">
    <source>
        <dbReference type="EMBL" id="KYD09122.1"/>
    </source>
</evidence>
<dbReference type="EMBL" id="LQYN01000026">
    <property type="protein sequence ID" value="KYD09122.1"/>
    <property type="molecule type" value="Genomic_DNA"/>
</dbReference>
<feature type="domain" description="GerMN" evidence="2">
    <location>
        <begin position="278"/>
        <end position="354"/>
    </location>
</feature>
<keyword evidence="1" id="KW-0472">Membrane</keyword>
<organism evidence="3 4">
    <name type="scientific">Heyndrickxia sporothermodurans</name>
    <dbReference type="NCBI Taxonomy" id="46224"/>
    <lineage>
        <taxon>Bacteria</taxon>
        <taxon>Bacillati</taxon>
        <taxon>Bacillota</taxon>
        <taxon>Bacilli</taxon>
        <taxon>Bacillales</taxon>
        <taxon>Bacillaceae</taxon>
        <taxon>Heyndrickxia</taxon>
    </lineage>
</organism>
<dbReference type="AlphaFoldDB" id="A0A150LBL6"/>
<reference evidence="3 4" key="1">
    <citation type="submission" date="2016-01" db="EMBL/GenBank/DDBJ databases">
        <title>Genome Sequences of Twelve Sporeforming Bacillus Species Isolated from Foods.</title>
        <authorList>
            <person name="Berendsen E.M."/>
            <person name="Wells-Bennik M.H."/>
            <person name="Krawcyk A.O."/>
            <person name="De Jong A."/>
            <person name="Holsappel S."/>
            <person name="Eijlander R.T."/>
            <person name="Kuipers O.P."/>
        </authorList>
    </citation>
    <scope>NUCLEOTIDE SEQUENCE [LARGE SCALE GENOMIC DNA]</scope>
    <source>
        <strain evidence="3 4">B4102</strain>
    </source>
</reference>
<keyword evidence="1" id="KW-1133">Transmembrane helix</keyword>
<comment type="caution">
    <text evidence="3">The sequence shown here is derived from an EMBL/GenBank/DDBJ whole genome shotgun (WGS) entry which is preliminary data.</text>
</comment>
<dbReference type="Proteomes" id="UP000075666">
    <property type="component" value="Unassembled WGS sequence"/>
</dbReference>
<protein>
    <recommendedName>
        <fullName evidence="2">GerMN domain-containing protein</fullName>
    </recommendedName>
</protein>
<sequence>MEKYGWNDKSYDIEKLFKQLPVVKDHRTPEEIYQAIAPKVKTKKNHSWFFPTVASLGTVSVAFLIVASLFHFSSGSIEEKSSVENVKRDVAMKALSAPEVPNVFSETDQRYVVQKDQNFITLGLPASKGENIVVPISIIIDKKEKTSIQEFKENLDNIPSESWGLQPADFENINKLSTAKSEKNGKKVIIDLQDNRSLSSSSRGGAFIETVKESLRYQNVDEVEFQTEGKPGAIIENNKQTILPIESNGKKAYFEYMYDQDYPVFLAPSSKKYKTLPEAITNMESEHFSSNPPLHAPIPRGVDIQKVKTEEDTKHVTVQFSKDSELMNNRTFIRMIDSLLLTARDFGYKTVTFTGAEEANISQIGKIQLNTKIPVPVAPNPVVIK</sequence>
<proteinExistence type="predicted"/>
<dbReference type="OrthoDB" id="2965336at2"/>
<evidence type="ECO:0000256" key="1">
    <source>
        <dbReference type="SAM" id="Phobius"/>
    </source>
</evidence>
<dbReference type="InterPro" id="IPR019606">
    <property type="entry name" value="GerMN"/>
</dbReference>
<evidence type="ECO:0000313" key="4">
    <source>
        <dbReference type="Proteomes" id="UP000075666"/>
    </source>
</evidence>
<dbReference type="RefSeq" id="WP_066228971.1">
    <property type="nucleotide sequence ID" value="NZ_JALKTV010000005.1"/>
</dbReference>
<dbReference type="Pfam" id="PF10646">
    <property type="entry name" value="Germane"/>
    <property type="match status" value="1"/>
</dbReference>
<keyword evidence="4" id="KW-1185">Reference proteome</keyword>
<keyword evidence="1" id="KW-0812">Transmembrane</keyword>
<gene>
    <name evidence="3" type="ORF">B4102_2649</name>
</gene>
<dbReference type="PATRIC" id="fig|46224.3.peg.1851"/>
<evidence type="ECO:0000259" key="2">
    <source>
        <dbReference type="Pfam" id="PF10646"/>
    </source>
</evidence>
<accession>A0A150LBL6</accession>